<feature type="repeat" description="NHL" evidence="2">
    <location>
        <begin position="216"/>
        <end position="259"/>
    </location>
</feature>
<sequence>MRHHAISKAITALVQLLLVLVGFATAAQAAPGDFLFSIGEPTVYARAFFQTVDSSGTIRYLLTDSSVIKADSAGNVLAQWGSFGTGNGQFQHPMDVALDSYGNVYVVDQGNNRIQKFDSSGNYLTQWGSYGQGDGQFNAPIAMAVDRNQIVYVAEYSGSRVQKFDSSGHFLARWGTQGDADGQINGPQDLAVDGSGNVYLLQIDRFQKFTSTGTFLFRVGNHGSGPGEFNNPSGISVDSQGNLFVSDAGNNRVQKFDSSGNFLMQFGSLGIGNGQLNFPGRNGVDGAGNFYVNDYGNRRLQIFTNAGSYLSQTGSLDPGKLGNPQGAAVDRLGNLYVSDFGNRIQVFAPSGQFMAGWSYPEAVNMAFDASDNLYLAGFIPLVKLDNNGTFLLDFGRPPTVLLIQPDSIAADDAGNIYVLDTHFGLVEQFDSSGNHLKTWPDQSGSAPGRLQFAYGIASDRNGFLYISDTYNDRVQKFDSLGNFVTLWGSTGSAPGQFSRPDAIAADTSGNVYVADGSRVQVFSNTGGLVAQLGAFGNGPGQFDRVGTLSCDRRGTRVYVVDPNNNRVQVFEGYGSAQTYSLSYSAGPGGSISGESQQTVAEGGSGSPVSAVPASGYHFGSWSDGVTSASRTDTNVRSDLNVTATFTAGPLTYTLTFLAGPNGSVQGTSPEILWPGGWSDPITAVPNAGYRFVNWTGDNGFLTTSENPLQLRYASATQTITANFAPVVSTARLSYSAGPNGSLSGAASQVVPLGGSGTQVNAIANWGYHFVSWSDGLTSASRTDTNVRGDLTVTASFAADQTTYTLTFSAGAGGSINGVSPEILWPGGWSDPITAIPNAGYHFLNWTGDNGFVASTENPLRVKNASASQNIRANFAADQSTYTLTFSAGPGGSINGTTPEILWPGGWSDPITAVPSAGYHFVNWTGDNGFLTSTENPLRVKNAAASQNITAHFAVNP</sequence>
<dbReference type="GO" id="GO:0008270">
    <property type="term" value="F:zinc ion binding"/>
    <property type="evidence" value="ECO:0007669"/>
    <property type="project" value="UniProtKB-KW"/>
</dbReference>
<evidence type="ECO:0000313" key="7">
    <source>
        <dbReference type="Proteomes" id="UP000587586"/>
    </source>
</evidence>
<feature type="signal peptide" evidence="4">
    <location>
        <begin position="1"/>
        <end position="29"/>
    </location>
</feature>
<feature type="repeat" description="NHL" evidence="2">
    <location>
        <begin position="488"/>
        <end position="525"/>
    </location>
</feature>
<feature type="domain" description="Bacterial repeat" evidence="5">
    <location>
        <begin position="803"/>
        <end position="877"/>
    </location>
</feature>
<evidence type="ECO:0000259" key="5">
    <source>
        <dbReference type="Pfam" id="PF18998"/>
    </source>
</evidence>
<evidence type="ECO:0000256" key="2">
    <source>
        <dbReference type="PROSITE-ProRule" id="PRU00504"/>
    </source>
</evidence>
<dbReference type="InterPro" id="IPR050952">
    <property type="entry name" value="TRIM-NHL_E3_ligases"/>
</dbReference>
<gene>
    <name evidence="6" type="ORF">GMLC_25280</name>
</gene>
<dbReference type="PANTHER" id="PTHR24104">
    <property type="entry name" value="E3 UBIQUITIN-PROTEIN LIGASE NHLRC1-RELATED"/>
    <property type="match status" value="1"/>
</dbReference>
<feature type="domain" description="Bacterial repeat" evidence="5">
    <location>
        <begin position="881"/>
        <end position="955"/>
    </location>
</feature>
<comment type="caution">
    <text evidence="6">The sequence shown here is derived from an EMBL/GenBank/DDBJ whole genome shotgun (WGS) entry which is preliminary data.</text>
</comment>
<feature type="domain" description="Bacterial repeat" evidence="5">
    <location>
        <begin position="579"/>
        <end position="647"/>
    </location>
</feature>
<dbReference type="EMBL" id="BLXZ01000005">
    <property type="protein sequence ID" value="GFO68949.1"/>
    <property type="molecule type" value="Genomic_DNA"/>
</dbReference>
<dbReference type="Gene3D" id="2.40.10.500">
    <property type="match status" value="2"/>
</dbReference>
<dbReference type="Pfam" id="PF01436">
    <property type="entry name" value="NHL"/>
    <property type="match status" value="2"/>
</dbReference>
<dbReference type="SUPFAM" id="SSF63829">
    <property type="entry name" value="Calcium-dependent phosphotriesterase"/>
    <property type="match status" value="2"/>
</dbReference>
<dbReference type="AlphaFoldDB" id="A0A6V8NCS8"/>
<evidence type="ECO:0000256" key="4">
    <source>
        <dbReference type="SAM" id="SignalP"/>
    </source>
</evidence>
<accession>A0A6V8NCS8</accession>
<dbReference type="PROSITE" id="PS51125">
    <property type="entry name" value="NHL"/>
    <property type="match status" value="6"/>
</dbReference>
<feature type="repeat" description="NHL" evidence="2">
    <location>
        <begin position="124"/>
        <end position="167"/>
    </location>
</feature>
<dbReference type="InterPro" id="IPR044060">
    <property type="entry name" value="Bacterial_rp_domain"/>
</dbReference>
<dbReference type="RefSeq" id="WP_183361509.1">
    <property type="nucleotide sequence ID" value="NZ_BLXZ01000005.1"/>
</dbReference>
<dbReference type="SUPFAM" id="SSF63825">
    <property type="entry name" value="YWTD domain"/>
    <property type="match status" value="1"/>
</dbReference>
<dbReference type="PANTHER" id="PTHR24104:SF25">
    <property type="entry name" value="PROTEIN LIN-41"/>
    <property type="match status" value="1"/>
</dbReference>
<dbReference type="CDD" id="cd05819">
    <property type="entry name" value="NHL"/>
    <property type="match status" value="1"/>
</dbReference>
<feature type="repeat" description="NHL" evidence="2">
    <location>
        <begin position="263"/>
        <end position="306"/>
    </location>
</feature>
<proteinExistence type="predicted"/>
<feature type="chain" id="PRO_5027795545" description="Bacterial repeat domain-containing protein" evidence="4">
    <location>
        <begin position="30"/>
        <end position="956"/>
    </location>
</feature>
<evidence type="ECO:0000256" key="1">
    <source>
        <dbReference type="ARBA" id="ARBA00022737"/>
    </source>
</evidence>
<evidence type="ECO:0000256" key="3">
    <source>
        <dbReference type="SAM" id="MobiDB-lite"/>
    </source>
</evidence>
<feature type="repeat" description="NHL" evidence="2">
    <location>
        <begin position="310"/>
        <end position="350"/>
    </location>
</feature>
<feature type="domain" description="Bacterial repeat" evidence="5">
    <location>
        <begin position="652"/>
        <end position="725"/>
    </location>
</feature>
<organism evidence="6 7">
    <name type="scientific">Geomonas limicola</name>
    <dbReference type="NCBI Taxonomy" id="2740186"/>
    <lineage>
        <taxon>Bacteria</taxon>
        <taxon>Pseudomonadati</taxon>
        <taxon>Thermodesulfobacteriota</taxon>
        <taxon>Desulfuromonadia</taxon>
        <taxon>Geobacterales</taxon>
        <taxon>Geobacteraceae</taxon>
        <taxon>Geomonas</taxon>
    </lineage>
</organism>
<dbReference type="Proteomes" id="UP000587586">
    <property type="component" value="Unassembled WGS sequence"/>
</dbReference>
<protein>
    <recommendedName>
        <fullName evidence="5">Bacterial repeat domain-containing protein</fullName>
    </recommendedName>
</protein>
<keyword evidence="4" id="KW-0732">Signal</keyword>
<keyword evidence="7" id="KW-1185">Reference proteome</keyword>
<feature type="repeat" description="NHL" evidence="2">
    <location>
        <begin position="81"/>
        <end position="120"/>
    </location>
</feature>
<name>A0A6V8NCS8_9BACT</name>
<reference evidence="7" key="1">
    <citation type="submission" date="2020-06" db="EMBL/GenBank/DDBJ databases">
        <title>Draft genomic sequecing of Geomonas sp. Red745.</title>
        <authorList>
            <person name="Itoh H."/>
            <person name="Xu Z.X."/>
            <person name="Ushijima N."/>
            <person name="Masuda Y."/>
            <person name="Shiratori Y."/>
            <person name="Senoo K."/>
        </authorList>
    </citation>
    <scope>NUCLEOTIDE SEQUENCE [LARGE SCALE GENOMIC DNA]</scope>
    <source>
        <strain evidence="7">Red745</strain>
    </source>
</reference>
<dbReference type="InterPro" id="IPR001258">
    <property type="entry name" value="NHL_repeat"/>
</dbReference>
<evidence type="ECO:0000313" key="6">
    <source>
        <dbReference type="EMBL" id="GFO68949.1"/>
    </source>
</evidence>
<keyword evidence="1" id="KW-0677">Repeat</keyword>
<dbReference type="InterPro" id="IPR011042">
    <property type="entry name" value="6-blade_b-propeller_TolB-like"/>
</dbReference>
<dbReference type="Pfam" id="PF18998">
    <property type="entry name" value="Flg_new_2"/>
    <property type="match status" value="5"/>
</dbReference>
<feature type="domain" description="Bacterial repeat" evidence="5">
    <location>
        <begin position="732"/>
        <end position="799"/>
    </location>
</feature>
<feature type="region of interest" description="Disordered" evidence="3">
    <location>
        <begin position="586"/>
        <end position="608"/>
    </location>
</feature>
<dbReference type="Gene3D" id="2.120.10.30">
    <property type="entry name" value="TolB, C-terminal domain"/>
    <property type="match status" value="3"/>
</dbReference>